<reference evidence="3 6" key="2">
    <citation type="submission" date="2020-08" db="EMBL/GenBank/DDBJ databases">
        <title>Genomic Encyclopedia of Type Strains, Phase III (KMG-III): the genomes of soil and plant-associated and newly described type strains.</title>
        <authorList>
            <person name="Whitman W."/>
        </authorList>
    </citation>
    <scope>NUCLEOTIDE SEQUENCE [LARGE SCALE GENOMIC DNA]</scope>
    <source>
        <strain evidence="3 6">CECT 3146</strain>
    </source>
</reference>
<feature type="transmembrane region" description="Helical" evidence="2">
    <location>
        <begin position="45"/>
        <end position="68"/>
    </location>
</feature>
<dbReference type="OrthoDB" id="4142891at2"/>
<evidence type="ECO:0000256" key="1">
    <source>
        <dbReference type="SAM" id="MobiDB-lite"/>
    </source>
</evidence>
<name>A0A5P2XBG7_STRST</name>
<reference evidence="4 5" key="1">
    <citation type="submission" date="2017-09" db="EMBL/GenBank/DDBJ databases">
        <authorList>
            <person name="Lee N."/>
            <person name="Cho B.-K."/>
        </authorList>
    </citation>
    <scope>NUCLEOTIDE SEQUENCE [LARGE SCALE GENOMIC DNA]</scope>
    <source>
        <strain evidence="4 5">ATCC 27465</strain>
    </source>
</reference>
<dbReference type="RefSeq" id="WP_150510919.1">
    <property type="nucleotide sequence ID" value="NZ_BMSQ01000004.1"/>
</dbReference>
<keyword evidence="6" id="KW-1185">Reference proteome</keyword>
<sequence length="369" mass="39198">MSTRELTRPQKGMLAAAAVPMLAVGGFGAWGTYTNVVTEFHRAATAMGVVAAGEGLTLVLALTMLALTLLGQATPRPVHIGLWLAPVAASGVGISIADTVTEAVVYAATPLAMSGAAEGLGLIARRIVIYTTGIDAEARRRIADTVQRLAYEQAVAERHPDEDKREAALRKSWKLAQDIGRDDPELAEGLVAVQRERLRQGADGALAGMLTAAPAPKQVGPARQETAEEVLRRKLATMGAEDAVRLVRDAHPDAPLAELVEICNDHGVHVTPVQVAVILDQRPEQHTVYRQDAPDAPLVSGLPLVTVEGAVVEAASFLGPDAKARQISEHLARHRRLVVAEPYIRTALSREAKRQQGQAPAKPMEGGYA</sequence>
<keyword evidence="2" id="KW-1133">Transmembrane helix</keyword>
<dbReference type="EMBL" id="JACHJD010000003">
    <property type="protein sequence ID" value="MBB5103269.1"/>
    <property type="molecule type" value="Genomic_DNA"/>
</dbReference>
<feature type="transmembrane region" description="Helical" evidence="2">
    <location>
        <begin position="12"/>
        <end position="33"/>
    </location>
</feature>
<organism evidence="4 5">
    <name type="scientific">Streptomyces spectabilis</name>
    <dbReference type="NCBI Taxonomy" id="68270"/>
    <lineage>
        <taxon>Bacteria</taxon>
        <taxon>Bacillati</taxon>
        <taxon>Actinomycetota</taxon>
        <taxon>Actinomycetes</taxon>
        <taxon>Kitasatosporales</taxon>
        <taxon>Streptomycetaceae</taxon>
        <taxon>Streptomyces</taxon>
    </lineage>
</organism>
<feature type="region of interest" description="Disordered" evidence="1">
    <location>
        <begin position="349"/>
        <end position="369"/>
    </location>
</feature>
<dbReference type="AlphaFoldDB" id="A0A5P2XBG7"/>
<protein>
    <recommendedName>
        <fullName evidence="7">Conjugal transfer protein</fullName>
    </recommendedName>
</protein>
<evidence type="ECO:0000313" key="3">
    <source>
        <dbReference type="EMBL" id="MBB5103269.1"/>
    </source>
</evidence>
<dbReference type="Proteomes" id="UP000549009">
    <property type="component" value="Unassembled WGS sequence"/>
</dbReference>
<gene>
    <name evidence="4" type="ORF">CP982_14520</name>
    <name evidence="3" type="ORF">FHS40_002322</name>
</gene>
<feature type="transmembrane region" description="Helical" evidence="2">
    <location>
        <begin position="80"/>
        <end position="97"/>
    </location>
</feature>
<evidence type="ECO:0008006" key="7">
    <source>
        <dbReference type="Google" id="ProtNLM"/>
    </source>
</evidence>
<keyword evidence="2" id="KW-0812">Transmembrane</keyword>
<evidence type="ECO:0000313" key="6">
    <source>
        <dbReference type="Proteomes" id="UP000549009"/>
    </source>
</evidence>
<dbReference type="Proteomes" id="UP000326505">
    <property type="component" value="Chromosome"/>
</dbReference>
<evidence type="ECO:0000313" key="4">
    <source>
        <dbReference type="EMBL" id="QEV59802.1"/>
    </source>
</evidence>
<dbReference type="EMBL" id="CP023690">
    <property type="protein sequence ID" value="QEV59802.1"/>
    <property type="molecule type" value="Genomic_DNA"/>
</dbReference>
<keyword evidence="2" id="KW-0472">Membrane</keyword>
<proteinExistence type="predicted"/>
<dbReference type="KEGG" id="sspb:CP982_14520"/>
<evidence type="ECO:0000313" key="5">
    <source>
        <dbReference type="Proteomes" id="UP000326505"/>
    </source>
</evidence>
<evidence type="ECO:0000256" key="2">
    <source>
        <dbReference type="SAM" id="Phobius"/>
    </source>
</evidence>
<accession>A0A5P2XBG7</accession>